<dbReference type="Pfam" id="PF07228">
    <property type="entry name" value="SpoIIE"/>
    <property type="match status" value="1"/>
</dbReference>
<dbReference type="Proteomes" id="UP000824014">
    <property type="component" value="Unassembled WGS sequence"/>
</dbReference>
<name>A0A9D2IKY2_9BACT</name>
<organism evidence="2 3">
    <name type="scientific">Candidatus Tidjanibacter faecipullorum</name>
    <dbReference type="NCBI Taxonomy" id="2838766"/>
    <lineage>
        <taxon>Bacteria</taxon>
        <taxon>Pseudomonadati</taxon>
        <taxon>Bacteroidota</taxon>
        <taxon>Bacteroidia</taxon>
        <taxon>Bacteroidales</taxon>
        <taxon>Rikenellaceae</taxon>
        <taxon>Tidjanibacter</taxon>
    </lineage>
</organism>
<feature type="domain" description="PPM-type phosphatase" evidence="1">
    <location>
        <begin position="35"/>
        <end position="228"/>
    </location>
</feature>
<accession>A0A9D2IKY2</accession>
<evidence type="ECO:0000313" key="3">
    <source>
        <dbReference type="Proteomes" id="UP000824014"/>
    </source>
</evidence>
<proteinExistence type="predicted"/>
<sequence length="393" mass="44161">MRTNGDFIEVDCFQRNKGNNIVCGDTFLSHKFKEEGRVISVLSDGLGSGIKASVLSTITSTMLMNFTAMNEDIVAATSSVLKTLPRDAVRKISYSTFCVCDIDCFGRTRIAEYESPAYYLFRNGRCVEMDKFRIPVRRDDMENTAMWLSQFQMEKEDRLIFFSDGISQSGMGTPSMPFGWDSGCREFIARCIAEQPSLSAKALARAIVAEAEKNDAFQLKDDTSCCVIYMRRPRNLLICTGPPFDEKNDAALSRTVMEFQGKRIICGGTTANIISRETGHSIEIDLSSVHSGLPPAARMEGIDLVTEGILTLSRVERLLAEDRREESPDNPADRMLQMLADSDKITFLVGTRINIAHQDPTLPVELEIRRNVVKKIKSLLERKWLKDVDIKYI</sequence>
<dbReference type="EMBL" id="DXCC01000008">
    <property type="protein sequence ID" value="HIZ14923.1"/>
    <property type="molecule type" value="Genomic_DNA"/>
</dbReference>
<dbReference type="SUPFAM" id="SSF81606">
    <property type="entry name" value="PP2C-like"/>
    <property type="match status" value="1"/>
</dbReference>
<dbReference type="InterPro" id="IPR001932">
    <property type="entry name" value="PPM-type_phosphatase-like_dom"/>
</dbReference>
<evidence type="ECO:0000259" key="1">
    <source>
        <dbReference type="Pfam" id="PF07228"/>
    </source>
</evidence>
<gene>
    <name evidence="2" type="ORF">H9816_03300</name>
</gene>
<comment type="caution">
    <text evidence="2">The sequence shown here is derived from an EMBL/GenBank/DDBJ whole genome shotgun (WGS) entry which is preliminary data.</text>
</comment>
<dbReference type="AlphaFoldDB" id="A0A9D2IKY2"/>
<dbReference type="Gene3D" id="3.60.40.10">
    <property type="entry name" value="PPM-type phosphatase domain"/>
    <property type="match status" value="1"/>
</dbReference>
<reference evidence="2" key="2">
    <citation type="submission" date="2021-04" db="EMBL/GenBank/DDBJ databases">
        <authorList>
            <person name="Gilroy R."/>
        </authorList>
    </citation>
    <scope>NUCLEOTIDE SEQUENCE</scope>
    <source>
        <strain evidence="2">ChiHjej11B10-19426</strain>
    </source>
</reference>
<reference evidence="2" key="1">
    <citation type="journal article" date="2021" name="PeerJ">
        <title>Extensive microbial diversity within the chicken gut microbiome revealed by metagenomics and culture.</title>
        <authorList>
            <person name="Gilroy R."/>
            <person name="Ravi A."/>
            <person name="Getino M."/>
            <person name="Pursley I."/>
            <person name="Horton D.L."/>
            <person name="Alikhan N.F."/>
            <person name="Baker D."/>
            <person name="Gharbi K."/>
            <person name="Hall N."/>
            <person name="Watson M."/>
            <person name="Adriaenssens E.M."/>
            <person name="Foster-Nyarko E."/>
            <person name="Jarju S."/>
            <person name="Secka A."/>
            <person name="Antonio M."/>
            <person name="Oren A."/>
            <person name="Chaudhuri R.R."/>
            <person name="La Ragione R."/>
            <person name="Hildebrand F."/>
            <person name="Pallen M.J."/>
        </authorList>
    </citation>
    <scope>NUCLEOTIDE SEQUENCE</scope>
    <source>
        <strain evidence="2">ChiHjej11B10-19426</strain>
    </source>
</reference>
<dbReference type="InterPro" id="IPR036457">
    <property type="entry name" value="PPM-type-like_dom_sf"/>
</dbReference>
<evidence type="ECO:0000313" key="2">
    <source>
        <dbReference type="EMBL" id="HIZ14923.1"/>
    </source>
</evidence>
<protein>
    <submittedName>
        <fullName evidence="2">Serine/threonine-protein phosphatase</fullName>
    </submittedName>
</protein>